<evidence type="ECO:0000256" key="6">
    <source>
        <dbReference type="ARBA" id="ARBA00022771"/>
    </source>
</evidence>
<dbReference type="GO" id="GO:0000981">
    <property type="term" value="F:DNA-binding transcription factor activity, RNA polymerase II-specific"/>
    <property type="evidence" value="ECO:0007669"/>
    <property type="project" value="TreeGrafter"/>
</dbReference>
<feature type="compositionally biased region" description="Polar residues" evidence="14">
    <location>
        <begin position="870"/>
        <end position="880"/>
    </location>
</feature>
<dbReference type="GO" id="GO:0008270">
    <property type="term" value="F:zinc ion binding"/>
    <property type="evidence" value="ECO:0007669"/>
    <property type="project" value="UniProtKB-KW"/>
</dbReference>
<feature type="compositionally biased region" description="Polar residues" evidence="14">
    <location>
        <begin position="680"/>
        <end position="704"/>
    </location>
</feature>
<evidence type="ECO:0000256" key="10">
    <source>
        <dbReference type="ARBA" id="ARBA00023163"/>
    </source>
</evidence>
<dbReference type="InterPro" id="IPR057986">
    <property type="entry name" value="TPR_Rlf/292/654"/>
</dbReference>
<evidence type="ECO:0000256" key="5">
    <source>
        <dbReference type="ARBA" id="ARBA00022737"/>
    </source>
</evidence>
<keyword evidence="7" id="KW-0862">Zinc</keyword>
<keyword evidence="4" id="KW-0479">Metal-binding</keyword>
<evidence type="ECO:0000256" key="12">
    <source>
        <dbReference type="PROSITE-ProRule" id="PRU00042"/>
    </source>
</evidence>
<name>A0A2C9KWQ6_BIOGL</name>
<feature type="region of interest" description="Disordered" evidence="14">
    <location>
        <begin position="553"/>
        <end position="596"/>
    </location>
</feature>
<dbReference type="PROSITE" id="PS00028">
    <property type="entry name" value="ZINC_FINGER_C2H2_1"/>
    <property type="match status" value="2"/>
</dbReference>
<evidence type="ECO:0000256" key="14">
    <source>
        <dbReference type="SAM" id="MobiDB-lite"/>
    </source>
</evidence>
<dbReference type="PROSITE" id="PS50157">
    <property type="entry name" value="ZINC_FINGER_C2H2_2"/>
    <property type="match status" value="1"/>
</dbReference>
<keyword evidence="3" id="KW-0597">Phosphoprotein</keyword>
<comment type="subcellular location">
    <subcellularLocation>
        <location evidence="1">Nucleus</location>
    </subcellularLocation>
</comment>
<feature type="compositionally biased region" description="Low complexity" evidence="14">
    <location>
        <begin position="3270"/>
        <end position="3282"/>
    </location>
</feature>
<dbReference type="GO" id="GO:0005634">
    <property type="term" value="C:nucleus"/>
    <property type="evidence" value="ECO:0007669"/>
    <property type="project" value="UniProtKB-SubCell"/>
</dbReference>
<evidence type="ECO:0000313" key="17">
    <source>
        <dbReference type="Proteomes" id="UP000076420"/>
    </source>
</evidence>
<sequence length="4541" mass="501823">AIDKIAESQEYDNVITGLWLIVAHFAEQLRYLKPVPALSELCFKLFRQCSKSVLNIQWQNLEEDSSVRQNFLVSLANLHAKLIPFDFPRFRLLEALTESPWTNPTLAKVMGGEIEDADKEEVRSYIEQEDPIILQLRVDMMLKENCEEYALNLCNSCLTHPELQTDFSIRKIQLSLLYKLGHEDKLQEECQKLNINDALRIIKQLQTSEPHRQLCTVLAQTFMVQNWIRPTDMEANKELLRLWIRQQLLVDREQDQFKESVWAMAKLSQSTEQIVIFIDVLREECGDTYLQLYVDMCIFAINVDKGQMETSIKEDNLVAAVARRGDMASVCAKLSCLCHHTSLKVARICALTSFALKPSDQSLAKIGTFYGQGGGCCKKCGVGNNHDPGKVNPATLYEVERLLNMLRPEYLNPDNNFVNIQALCRRFLHESLKVAEQRKQESAVAAMTVSGPEGKKKMISSNKATNLFEALLPQDVHNTQSLLNKMRLQNIPTIHSPPQTTHITHSAAGVNRHNILTHSKQQYAFDSEKVKNSLPYGIPMEQQHQYYLSKHEKELEQRRKNSMKKKEGKAQEPLALSTHPQQHQNARQDSNKQGVPLQQLQTCRSNSNKQSPQQQQQVPSIQVSQLIHSALRNDPAALQKLSQTASPEMVRAVIDILKNSAIRPAQQQQKQLGNPIIQGTGPSQPLPTVSTLLKPTAQQPQQLSEAKREQPPPRRYPRPQLYAQPIVVSSSSGISSSLRPQLSNVSISVTKSYNFMPSSSNVTSTMTVAQKQKSDLASKSQAESIRQLMHMQMTSNLQQKQISEMRQMSGSTITVNNISSSNNLGSTIALRPKTTVELAEKAALAKQQGKSPAYQAVQSQGFPSSSSPSVNKTNQQFMTLQTSESQSQLQKQQSQNSCGLNSNNFNTSSSNNNQNLTLSDELSGSIMGIDDTIIKELLQDSGILANTFPDIEVDTIGEDKSRKISELVSLSQLNVPSVHTFDFNRRTNSNISAAESFQTPSILSRHTIQKSGQPAIQTSPIHIHTTSQLHIPYSQPSLYTGKSEILTSSNLPVMTSKVSLPCTAANDVNSSLQSPFQVSSQKQFTVSKLSLQPRENMSTSVTMNVEETKPTMDQLREQMKKEDIQGEIYLDSANNATYRCIICSQAFETLDNLREHVRNVCKPGLQSSSVYTSKIKQDKANSAKAGLETTTVFQCLRCFELCVSDAGIKQHRLTCKRVPTVPSDIKKEVQNKARSAIKSGRSTPKREMKDSSYIVPEMPLPFPYPSLNSEAVKKSLALAGKSSMTCQERALTSKQQVSSAQATGAPLNSITTKQQISSAETTESSLNSITSKQKVSTAQASVAPYSNVTSKQSMSTAQFTGAPFSSFSPKQQVSTAQASGAPLNSITTKQQVSTSQSTWAPLNSIMSKQQVSTAQTSGSPINIITPKEHASTLQAGTASIQNSRMLSINSEQLFSIGRAESSKSGSVYSANVSNITSSVVTTVARSANLMNVSNSLNTSTLSRVSLSYTNPVLTTNLNSINNVINEAAKACYNLLASDSVNDISITRPVTHGSAFVEKTPPSVNNSSLSQSTCNATSSNLVQPFQNVSAQYSPKSSTLGSSQMASPIAPVIEAEKVIPSPVLPKKAPKRAKQLPTPCFTEISGSGGSKFYKCDLCSQTLCSVESFGLHWEECVSKNKALLKRRASREKLLNVKPPTEEMVKKWIDVIAFVAAGGGAADSVFDDEDLSETELVLLEDPCEKEANQSELNYIVPSESDADDLNSLISTKSDEDNISEATTEKDSEEDVAYRKARSRCQNSHKDSARHDNENLGRSSKMHARSRNGEKELEDTEGDKTSSSSSEFESEGSGLSCQLCKTSYHNKRMLIQHYAGRHLKPYTVKRASDNTSYICHLCQKSFPIFMHYMQHVPDHSVTIYEKMKAFIIKKRLSHRNKVSSLKGMIHKKNAMSLLAKSLKSKRAAKMSALDRIKREILSSNTEAVREKLSLSKKKKSKSYPSSEEDYTPEVHHLKRISEIVSDVSNRRCGRQRKPASYDETSSSERSGSKLSSNRDEDYVLSDDTEFDYRAPITTRSKKYSLNRKEQWSGSDTDNTSGSVMSKHPNYIKSMEVSGFDSDSNSATLTFLQEPNGTLIVLPDQQPSNLDKSDQSSPTCTITVRSLNKKLKETLKLCDLRPTIVLKNLTTKDIEKSTGDIKLSNLGVSAQNAVPASSSKTSSFFDSFLSYLNQYPASSEEKNLPSESVVPKSNSSNASTELCSSMDTDGSTVSYGTNTDKEDYADTTPLNCGNNQSDVQTLLAKFPTRRCSVNLGKKLDPILLSNKADNIVTPEDDVKLPLLVDVKVCLPKIETPGKYLKQDTVLPGDGKTKVEQKDYKFSLVDNQSKEIISTSKGEALSEACIDLGVGRDDNLSLENMNTSESIDLCSSQTLDARISHKEQKNIVAEKSLRCYPESGQHLTAIETSDKKTSLDKSVSNQDQENIVMKDRVLCPDASEVIEQCVENSVCMSAENNLNSHNIAFISKQILLDTIVCENDQKSIVVEESCEVIDPFVESGVILSVENIDTSDSMVCSKESLLDLSISQEDQINVSEEQSGDDTYELDQVVSPKELDISPDKKDGIIIIETNSDDGHDNPCYILEENDESEDFYIIKETSDPEMDETELIANEPNLEKSTTKSCTSLLENSVIQVENAPQFELSNSLEQKHDSIDNNSGITPVQQIQSCSQQETLDACCKVECDEEKFSVLEAHPVALDITSESLTLENMHASVDKSNREIQGQQIFLKHVSALESSVDSGVMSTEMTLKQRALGNAIEMNNTVNNMKDSDCHNQELQIEKANIKLNSEISDNRTLLNTQFQPNLPERNSDSDNVGNDFSNMKDSFVSKKHVNRVENLTETSHTSELSNATENIVTNGDLSCSVNQCLLECEHDHGEKTNLKMIESGLEKTNLDSSNGDSVNKSLLPHVTSDLPETSVHMQLSYTGETLIETIETNSLKNSCSDAHIITLAGLAQNVNSCNESTLIVDTEKLQNENFQLEKVEMTINNSAQGYQEILGSEDMSGQKSDSIPNSAEKFEVGLCNGSESIIEQYQQNDAILDCENISSGLFNETVNPHSKASLDISGHQSDSLLVSKNIAGDTSNEAIDQQYENSLDKISCQQNQTNLLCETSHQDFSLPQAKDNIDLPAQEKLSLNIPVDVNYVSDMPENMDLGKILDVSVTSLLISSTSSSYKAEATSKVEYKELTGAKTGLRKRSRNKDKNRVKNPQVSLAAFVAKRLLSNSNDDSASTSNAESTSEEDSDNDLSDNSKHSLVSHQDCLLNTKSMYSVSNTEISETGASNNLVLPISQLNDIDNVTYQKFANVADTSTKQINLGSGLVDYSSSDEDKELDDGVIMSDQNQKTGHTSLCLEISSLESSIEIINTIQNVPTLDSSIPISDSIDLVAGENLREVEEKNKILAREKVEENNEILVTEKVEMNEILAREKVEENNEILATEKVEEMNEILATEKVEEMNEILAREKVEENNEILASEKVEENNEILAREKVEENNKILAREKVEENNEILAREKVRELEDQVAVTDSNENDNFQYEISLEKEKDQLMLSEMDKYKYKIRVQEKDEKLILPESDKSTLYSGGELEHSVVERDEHSCHFSHTFDQKGANATIPEMNKPTIDDVSVSFLDALNNPKECGKNSEASCIIENTVSSQPIHIDAPTPTEENKSEDGLLVNVLKIAHLKEAKDDADKNLKPLTCLARHDNVSNCYPDMDEVNLLSPFYPCTDSTETSDQSTKKLNSLNEDRKCLQDRNLDQIEFVSPHHSAVIKEHIQFDTGHVLNFAVSSSHVPEEQIKNTQLEANVLSVTKENIITEIDCHSNSSNTFSGGQDSVQAFLGSLPETVLCKNAFKTDSDKDTSSVKESSDSVLSSAKDVMATEIDVKRKPHSKAQNSEENEVIVNKSTTSYGVTNIQETDDKASGSDIDDDLSDFDLVIEEDTSSRNIVPYKVTSERKSSHDSKAYVARHYSSVFADPKKEQTNPFINTLKSIKEQLQKQEHLNPELSPRRPLSGAKSLKKVSQEQFVWDVDDDEESKHNKSTFVKTDRTKVCTAAQEAIKRKRNALKEKTEKSPFTWDLDDGNSEKTTHIVNQENKNALAESQSDLTSRIKARRIFRKKKSFSPDFVSSAMMPSKLKSCTNVPAKRATLEKKVDMKAEGEMLVLEESPLGILESCSNSITVDEEISFKRDSFSSPLLGTSSCSASSSVASSPSYPKPRGRRSKQHTPNLSASYNAKVPSLLEQVSPKAVLALRTRHSSVDSNRSDSSQTCKRQGENTVQSNSKKIKKSSDPLKAGLIKITSPQIGQTTQDGLAPLTRSSEAAMKAFNQISLRNRGVDALRVHSLSSPSRNLTNQTSHKNLPDSNIKLCNISPRLSSAKGALESVKKTKVPSDSSTPEKAVVKRRNPSAPPIPSRKPRLKAGALAKNNGPVTPSTAVFLVDPAPIIQPARGGSKSSAHNSTTGTKTIHTQLPPGASVKSQSGRKHKLRLDTSIKKDIVKRPRKKT</sequence>
<feature type="coiled-coil region" evidence="13">
    <location>
        <begin position="3436"/>
        <end position="3563"/>
    </location>
</feature>
<feature type="region of interest" description="Disordered" evidence="14">
    <location>
        <begin position="3270"/>
        <end position="3298"/>
    </location>
</feature>
<feature type="compositionally biased region" description="Low complexity" evidence="14">
    <location>
        <begin position="881"/>
        <end position="912"/>
    </location>
</feature>
<dbReference type="GO" id="GO:0003677">
    <property type="term" value="F:DNA binding"/>
    <property type="evidence" value="ECO:0007669"/>
    <property type="project" value="UniProtKB-KW"/>
</dbReference>
<feature type="region of interest" description="Disordered" evidence="14">
    <location>
        <begin position="2229"/>
        <end position="2261"/>
    </location>
</feature>
<keyword evidence="10" id="KW-0804">Transcription</keyword>
<feature type="compositionally biased region" description="Basic and acidic residues" evidence="14">
    <location>
        <begin position="553"/>
        <end position="570"/>
    </location>
</feature>
<evidence type="ECO:0000313" key="16">
    <source>
        <dbReference type="EnsemblMetazoa" id="BGLB024447-PA"/>
    </source>
</evidence>
<feature type="compositionally biased region" description="Basic and acidic residues" evidence="14">
    <location>
        <begin position="4524"/>
        <end position="4535"/>
    </location>
</feature>
<evidence type="ECO:0000256" key="13">
    <source>
        <dbReference type="SAM" id="Coils"/>
    </source>
</evidence>
<organism evidence="16 17">
    <name type="scientific">Biomphalaria glabrata</name>
    <name type="common">Bloodfluke planorb</name>
    <name type="synonym">Freshwater snail</name>
    <dbReference type="NCBI Taxonomy" id="6526"/>
    <lineage>
        <taxon>Eukaryota</taxon>
        <taxon>Metazoa</taxon>
        <taxon>Spiralia</taxon>
        <taxon>Lophotrochozoa</taxon>
        <taxon>Mollusca</taxon>
        <taxon>Gastropoda</taxon>
        <taxon>Heterobranchia</taxon>
        <taxon>Euthyneura</taxon>
        <taxon>Panpulmonata</taxon>
        <taxon>Hygrophila</taxon>
        <taxon>Lymnaeoidea</taxon>
        <taxon>Planorbidae</taxon>
        <taxon>Biomphalaria</taxon>
    </lineage>
</organism>
<feature type="region of interest" description="Disordered" evidence="14">
    <location>
        <begin position="1760"/>
        <end position="1846"/>
    </location>
</feature>
<evidence type="ECO:0000256" key="1">
    <source>
        <dbReference type="ARBA" id="ARBA00004123"/>
    </source>
</evidence>
<keyword evidence="5" id="KW-0677">Repeat</keyword>
<feature type="region of interest" description="Disordered" evidence="14">
    <location>
        <begin position="4484"/>
        <end position="4541"/>
    </location>
</feature>
<feature type="compositionally biased region" description="Low complexity" evidence="14">
    <location>
        <begin position="1836"/>
        <end position="1846"/>
    </location>
</feature>
<feature type="region of interest" description="Disordered" evidence="14">
    <location>
        <begin position="4234"/>
        <end position="4271"/>
    </location>
</feature>
<protein>
    <recommendedName>
        <fullName evidence="15">C2H2-type domain-containing protein</fullName>
    </recommendedName>
</protein>
<comment type="similarity">
    <text evidence="2">Belongs to the krueppel C2H2-type zinc-finger protein family.</text>
</comment>
<dbReference type="InterPro" id="IPR013087">
    <property type="entry name" value="Znf_C2H2_type"/>
</dbReference>
<dbReference type="InterPro" id="IPR052251">
    <property type="entry name" value="GH-ZnFinger_Regulators"/>
</dbReference>
<keyword evidence="9" id="KW-0238">DNA-binding</keyword>
<keyword evidence="13" id="KW-0175">Coiled coil</keyword>
<feature type="compositionally biased region" description="Polar residues" evidence="14">
    <location>
        <begin position="2081"/>
        <end position="2093"/>
    </location>
</feature>
<dbReference type="STRING" id="6526.A0A2C9KWQ6"/>
<feature type="region of interest" description="Disordered" evidence="14">
    <location>
        <begin position="4035"/>
        <end position="4055"/>
    </location>
</feature>
<dbReference type="PANTHER" id="PTHR15507">
    <property type="entry name" value="ZINC FINGER PROTEIN RLF"/>
    <property type="match status" value="1"/>
</dbReference>
<feature type="compositionally biased region" description="Polar residues" evidence="14">
    <location>
        <begin position="2240"/>
        <end position="2261"/>
    </location>
</feature>
<evidence type="ECO:0000256" key="11">
    <source>
        <dbReference type="ARBA" id="ARBA00023242"/>
    </source>
</evidence>
<dbReference type="VEuPathDB" id="VectorBase:BGLAX_050865"/>
<gene>
    <name evidence="16" type="primary">106054163</name>
</gene>
<feature type="region of interest" description="Disordered" evidence="14">
    <location>
        <begin position="665"/>
        <end position="720"/>
    </location>
</feature>
<dbReference type="EnsemblMetazoa" id="BGLB024447-RA">
    <property type="protein sequence ID" value="BGLB024447-PA"/>
    <property type="gene ID" value="BGLB024447"/>
</dbReference>
<feature type="compositionally biased region" description="Low complexity" evidence="14">
    <location>
        <begin position="4234"/>
        <end position="4250"/>
    </location>
</feature>
<keyword evidence="11" id="KW-0539">Nucleus</keyword>
<evidence type="ECO:0000256" key="2">
    <source>
        <dbReference type="ARBA" id="ARBA00006991"/>
    </source>
</evidence>
<dbReference type="OrthoDB" id="427030at2759"/>
<feature type="region of interest" description="Disordered" evidence="14">
    <location>
        <begin position="1227"/>
        <end position="1249"/>
    </location>
</feature>
<feature type="region of interest" description="Disordered" evidence="14">
    <location>
        <begin position="1977"/>
        <end position="2050"/>
    </location>
</feature>
<evidence type="ECO:0000256" key="8">
    <source>
        <dbReference type="ARBA" id="ARBA00023015"/>
    </source>
</evidence>
<feature type="compositionally biased region" description="Low complexity" evidence="14">
    <location>
        <begin position="2031"/>
        <end position="2045"/>
    </location>
</feature>
<dbReference type="KEGG" id="bgt:106054163"/>
<feature type="compositionally biased region" description="Basic and acidic residues" evidence="14">
    <location>
        <begin position="1798"/>
        <end position="1809"/>
    </location>
</feature>
<feature type="region of interest" description="Disordered" evidence="14">
    <location>
        <begin position="848"/>
        <end position="912"/>
    </location>
</feature>
<feature type="compositionally biased region" description="Acidic residues" evidence="14">
    <location>
        <begin position="3283"/>
        <end position="3292"/>
    </location>
</feature>
<feature type="domain" description="C2H2-type" evidence="15">
    <location>
        <begin position="1138"/>
        <end position="1167"/>
    </location>
</feature>
<evidence type="ECO:0000259" key="15">
    <source>
        <dbReference type="PROSITE" id="PS50157"/>
    </source>
</evidence>
<dbReference type="SMART" id="SM00355">
    <property type="entry name" value="ZnF_C2H2"/>
    <property type="match status" value="4"/>
</dbReference>
<keyword evidence="8" id="KW-0805">Transcription regulation</keyword>
<feature type="compositionally biased region" description="Basic and acidic residues" evidence="14">
    <location>
        <begin position="2002"/>
        <end position="2011"/>
    </location>
</feature>
<keyword evidence="6 12" id="KW-0863">Zinc-finger</keyword>
<accession>A0A2C9KWQ6</accession>
<dbReference type="Proteomes" id="UP000076420">
    <property type="component" value="Unassembled WGS sequence"/>
</dbReference>
<evidence type="ECO:0000256" key="3">
    <source>
        <dbReference type="ARBA" id="ARBA00022553"/>
    </source>
</evidence>
<feature type="compositionally biased region" description="Polar residues" evidence="14">
    <location>
        <begin position="4489"/>
        <end position="4505"/>
    </location>
</feature>
<feature type="region of interest" description="Disordered" evidence="14">
    <location>
        <begin position="2074"/>
        <end position="2094"/>
    </location>
</feature>
<feature type="compositionally biased region" description="Polar residues" evidence="14">
    <location>
        <begin position="4305"/>
        <end position="4319"/>
    </location>
</feature>
<feature type="region of interest" description="Disordered" evidence="14">
    <location>
        <begin position="4291"/>
        <end position="4327"/>
    </location>
</feature>
<evidence type="ECO:0000256" key="7">
    <source>
        <dbReference type="ARBA" id="ARBA00022833"/>
    </source>
</evidence>
<dbReference type="VEuPathDB" id="VectorBase:BGLB024447"/>
<dbReference type="PANTHER" id="PTHR15507:SF17">
    <property type="entry name" value="C2H2-TYPE DOMAIN-CONTAINING PROTEIN"/>
    <property type="match status" value="1"/>
</dbReference>
<feature type="compositionally biased region" description="Polar residues" evidence="14">
    <location>
        <begin position="578"/>
        <end position="596"/>
    </location>
</feature>
<dbReference type="Pfam" id="PF25580">
    <property type="entry name" value="TPR_Rlf"/>
    <property type="match status" value="1"/>
</dbReference>
<evidence type="ECO:0000256" key="4">
    <source>
        <dbReference type="ARBA" id="ARBA00022723"/>
    </source>
</evidence>
<proteinExistence type="inferred from homology"/>
<reference evidence="16" key="1">
    <citation type="submission" date="2020-05" db="UniProtKB">
        <authorList>
            <consortium name="EnsemblMetazoa"/>
        </authorList>
    </citation>
    <scope>IDENTIFICATION</scope>
    <source>
        <strain evidence="16">BB02</strain>
    </source>
</reference>
<evidence type="ECO:0000256" key="9">
    <source>
        <dbReference type="ARBA" id="ARBA00023125"/>
    </source>
</evidence>
<feature type="region of interest" description="Disordered" evidence="14">
    <location>
        <begin position="4416"/>
        <end position="4454"/>
    </location>
</feature>